<evidence type="ECO:0000256" key="1">
    <source>
        <dbReference type="SAM" id="SignalP"/>
    </source>
</evidence>
<keyword evidence="2" id="KW-0449">Lipoprotein</keyword>
<gene>
    <name evidence="2" type="ordered locus">MYPE6530</name>
</gene>
<dbReference type="AlphaFoldDB" id="Q8EVB2"/>
<reference evidence="2 3" key="1">
    <citation type="journal article" date="2002" name="Nucleic Acids Res.">
        <title>The complete genomic sequence of Mycoplasma penetrans, an intracellular bacterial pathogen in humans.</title>
        <authorList>
            <person name="Sasaki Y."/>
            <person name="Ishikawa J."/>
            <person name="Yamashita A."/>
            <person name="Oshima K."/>
            <person name="Kenri T."/>
            <person name="Furuya K."/>
            <person name="Yoshino C."/>
            <person name="Horino A."/>
            <person name="Shiba T."/>
            <person name="Sasaki T."/>
            <person name="Hattori M."/>
        </authorList>
    </citation>
    <scope>NUCLEOTIDE SEQUENCE [LARGE SCALE GENOMIC DNA]</scope>
    <source>
        <strain evidence="2 3">HF-2</strain>
    </source>
</reference>
<dbReference type="PROSITE" id="PS51257">
    <property type="entry name" value="PROKAR_LIPOPROTEIN"/>
    <property type="match status" value="1"/>
</dbReference>
<evidence type="ECO:0000313" key="2">
    <source>
        <dbReference type="EMBL" id="BAC44445.1"/>
    </source>
</evidence>
<keyword evidence="3" id="KW-1185">Reference proteome</keyword>
<dbReference type="RefSeq" id="WP_011077475.1">
    <property type="nucleotide sequence ID" value="NC_004432.1"/>
</dbReference>
<feature type="signal peptide" evidence="1">
    <location>
        <begin position="1"/>
        <end position="22"/>
    </location>
</feature>
<dbReference type="Pfam" id="PF07668">
    <property type="entry name" value="MpPF1"/>
    <property type="match status" value="1"/>
</dbReference>
<dbReference type="InterPro" id="IPR011653">
    <property type="entry name" value="Lipoprotein_p35"/>
</dbReference>
<dbReference type="KEGG" id="mpe:MYPE6530"/>
<dbReference type="EMBL" id="BA000026">
    <property type="protein sequence ID" value="BAC44445.1"/>
    <property type="molecule type" value="Genomic_DNA"/>
</dbReference>
<dbReference type="GO" id="GO:0016020">
    <property type="term" value="C:membrane"/>
    <property type="evidence" value="ECO:0007669"/>
    <property type="project" value="InterPro"/>
</dbReference>
<accession>Q8EVB2</accession>
<name>Q8EVB2_MALP2</name>
<dbReference type="InParanoid" id="Q8EVB2"/>
<sequence>MKIKKIKLLKALALTGAFGIVATVPVIVSACSSTSDNNTGGNTGGDGTQNQTINPELRESVNLSGALSDIFDSTGAQNANQKIAADIQQNHLNDVFVNGQELSQVEDLTVSVTGNFSRSSWDGLTFNGESGNWGSVGEDGNITDSVNIEEANKLIYTSESEQFDISSLDDFKTKLSTGDKLKTALEAAGAGTIDNTTTLAVANNIGFTDDDLLHINVTATPAGDSPTVTNYDLQIPVSNLNIVVPNLTITVAGTNIGEANRTTTNFSFNIGIDDTVSESNESASLATANRNDAKQALVALGLASSSTEGGNTTYTIDNDAVSAVVGVYNCRFDIDSATIAPVGESNDNFTITLQATPLEGYVWDDGSNGSKPVTINATFTAPATGS</sequence>
<feature type="chain" id="PRO_5004305522" evidence="1">
    <location>
        <begin position="23"/>
        <end position="386"/>
    </location>
</feature>
<organism evidence="2 3">
    <name type="scientific">Malacoplasma penetrans (strain HF-2)</name>
    <name type="common">Mycoplasma penetrans</name>
    <dbReference type="NCBI Taxonomy" id="272633"/>
    <lineage>
        <taxon>Bacteria</taxon>
        <taxon>Bacillati</taxon>
        <taxon>Mycoplasmatota</taxon>
        <taxon>Mycoplasmoidales</taxon>
        <taxon>Mycoplasmoidaceae</taxon>
        <taxon>Malacoplasma</taxon>
    </lineage>
</organism>
<protein>
    <submittedName>
        <fullName evidence="2">P35 lipoprotein homolog</fullName>
    </submittedName>
</protein>
<dbReference type="STRING" id="272633.gene:10731774"/>
<proteinExistence type="predicted"/>
<evidence type="ECO:0000313" key="3">
    <source>
        <dbReference type="Proteomes" id="UP000002522"/>
    </source>
</evidence>
<dbReference type="Proteomes" id="UP000002522">
    <property type="component" value="Chromosome"/>
</dbReference>
<dbReference type="HOGENOM" id="CLU_040028_0_0_14"/>
<keyword evidence="1" id="KW-0732">Signal</keyword>